<dbReference type="Gene3D" id="2.160.20.10">
    <property type="entry name" value="Single-stranded right-handed beta-helix, Pectin lyase-like"/>
    <property type="match status" value="1"/>
</dbReference>
<dbReference type="SUPFAM" id="SSF51126">
    <property type="entry name" value="Pectin lyase-like"/>
    <property type="match status" value="1"/>
</dbReference>
<sequence length="842" mass="89814">MVTISEAAQMIADLVVKFEGNHDQLSVIMTGSATGGQDGYYPYTAPDGAVVQVASPNKLAALAGVAISTGGNGTTDNAAAFLAAQAARQQNRLTAGIYRISSSLTLTGVWIFEPGAMILVPDGVTLSVNAIIFAGAWQIFTGWPADTSSIRVATANDKSRIVFLRNQTLLPEWFGAVGDNIANDKPAWQRLGYAFPEYGSILCRQQATYLFDNGGMADRSDRPCHALFSQKRWVDLDLNGATLRLANNTKYSILVFTGSAAQTPVNRFFRLHGGGTLDGNRAGNEAQYIAQWQAGQSSASKGYGALVFIQGFMQALVEGVHVKDPIHSGVDAQECEVVVFSGNRATGGFPMQWNVHADQSHYFAARRNYMGRVFFRDIDAEGGSHHITAHTNVNDLDPVTESRTACYIDGYNGLNWSESGIHVEQMEVCHIINFDMEINDAALSSANVADLFVRAFSTRPVGGRHISVSITNGSMRNGCVTVNDELGNDDNRTGRVAIDNVHVSKSINGLLAEPRIEAANSGKVTNCTVLGTAATPITRKAITAKVATDCTVDYAQGVDVYDKFTGKVTNASVEGVKLLSSGDALVDAVITDCQVGINANGARLEARGRIARTQRSAIRSDVPAGYLKALGMRIEDWGLDATAAYADRAAVGGTNTNGDGASSPDIEVRDTTFARIDANCSTQTVRATQAGNKVVLIDNRGIGAGLLGPQFTAGAESYMQPLIGQETVTSWQAVLDQSSNTVGARFFWQAYRDLQLALSSAATITHINSATSSAAMIKGVTVTVTINNANAAFDFTQPNVTRDGQTSYALRHASKTTWSPAAGAVMRMTFLGSYWMCETIDA</sequence>
<name>A0A2T5G1E1_9SPHN</name>
<dbReference type="AlphaFoldDB" id="A0A2T5G1E1"/>
<dbReference type="EMBL" id="NWBU01000004">
    <property type="protein sequence ID" value="PTQ12966.1"/>
    <property type="molecule type" value="Genomic_DNA"/>
</dbReference>
<dbReference type="OrthoDB" id="863031at2"/>
<organism evidence="1 2">
    <name type="scientific">Sphingomonas oleivorans</name>
    <dbReference type="NCBI Taxonomy" id="1735121"/>
    <lineage>
        <taxon>Bacteria</taxon>
        <taxon>Pseudomonadati</taxon>
        <taxon>Pseudomonadota</taxon>
        <taxon>Alphaproteobacteria</taxon>
        <taxon>Sphingomonadales</taxon>
        <taxon>Sphingomonadaceae</taxon>
        <taxon>Sphingomonas</taxon>
    </lineage>
</organism>
<dbReference type="Proteomes" id="UP000244162">
    <property type="component" value="Unassembled WGS sequence"/>
</dbReference>
<dbReference type="RefSeq" id="WP_107966202.1">
    <property type="nucleotide sequence ID" value="NZ_NWBU01000004.1"/>
</dbReference>
<protein>
    <submittedName>
        <fullName evidence="1">Uncharacterized protein</fullName>
    </submittedName>
</protein>
<accession>A0A2T5G1E1</accession>
<dbReference type="InterPro" id="IPR012334">
    <property type="entry name" value="Pectin_lyas_fold"/>
</dbReference>
<comment type="caution">
    <text evidence="1">The sequence shown here is derived from an EMBL/GenBank/DDBJ whole genome shotgun (WGS) entry which is preliminary data.</text>
</comment>
<evidence type="ECO:0000313" key="2">
    <source>
        <dbReference type="Proteomes" id="UP000244162"/>
    </source>
</evidence>
<keyword evidence="2" id="KW-1185">Reference proteome</keyword>
<proteinExistence type="predicted"/>
<evidence type="ECO:0000313" key="1">
    <source>
        <dbReference type="EMBL" id="PTQ12966.1"/>
    </source>
</evidence>
<gene>
    <name evidence="1" type="ORF">CLG96_02145</name>
</gene>
<dbReference type="InterPro" id="IPR011050">
    <property type="entry name" value="Pectin_lyase_fold/virulence"/>
</dbReference>
<reference evidence="1 2" key="1">
    <citation type="submission" date="2017-09" db="EMBL/GenBank/DDBJ databases">
        <title>Sphingomonas panjinensis sp.nov., isolated from oil-contaminated soil.</title>
        <authorList>
            <person name="Wang L."/>
            <person name="Chen L."/>
        </authorList>
    </citation>
    <scope>NUCLEOTIDE SEQUENCE [LARGE SCALE GENOMIC DNA]</scope>
    <source>
        <strain evidence="1 2">FW-11</strain>
    </source>
</reference>